<dbReference type="InterPro" id="IPR029062">
    <property type="entry name" value="Class_I_gatase-like"/>
</dbReference>
<dbReference type="SUPFAM" id="SSF46689">
    <property type="entry name" value="Homeodomain-like"/>
    <property type="match status" value="1"/>
</dbReference>
<name>A0A1H2E901_9GAMM</name>
<dbReference type="SMART" id="SM00342">
    <property type="entry name" value="HTH_ARAC"/>
    <property type="match status" value="1"/>
</dbReference>
<dbReference type="InterPro" id="IPR052158">
    <property type="entry name" value="INH-QAR"/>
</dbReference>
<proteinExistence type="predicted"/>
<reference evidence="5" key="1">
    <citation type="submission" date="2016-10" db="EMBL/GenBank/DDBJ databases">
        <authorList>
            <person name="Varghese N."/>
            <person name="Submissions S."/>
        </authorList>
    </citation>
    <scope>NUCLEOTIDE SEQUENCE [LARGE SCALE GENOMIC DNA]</scope>
    <source>
        <strain evidence="5">CECT 8338</strain>
    </source>
</reference>
<dbReference type="PROSITE" id="PS01124">
    <property type="entry name" value="HTH_ARAC_FAMILY_2"/>
    <property type="match status" value="1"/>
</dbReference>
<keyword evidence="2" id="KW-0804">Transcription</keyword>
<dbReference type="InterPro" id="IPR009057">
    <property type="entry name" value="Homeodomain-like_sf"/>
</dbReference>
<dbReference type="InterPro" id="IPR018060">
    <property type="entry name" value="HTH_AraC"/>
</dbReference>
<dbReference type="PANTHER" id="PTHR43130:SF11">
    <property type="entry name" value="TRANSCRIPTIONAL REGULATORY PROTEIN"/>
    <property type="match status" value="1"/>
</dbReference>
<keyword evidence="1" id="KW-0805">Transcription regulation</keyword>
<evidence type="ECO:0000256" key="2">
    <source>
        <dbReference type="ARBA" id="ARBA00023163"/>
    </source>
</evidence>
<dbReference type="Pfam" id="PF12833">
    <property type="entry name" value="HTH_18"/>
    <property type="match status" value="1"/>
</dbReference>
<dbReference type="EMBL" id="LT629787">
    <property type="protein sequence ID" value="SDT91148.1"/>
    <property type="molecule type" value="Genomic_DNA"/>
</dbReference>
<gene>
    <name evidence="4" type="ORF">SAMN05216210_0427</name>
</gene>
<dbReference type="GO" id="GO:0043565">
    <property type="term" value="F:sequence-specific DNA binding"/>
    <property type="evidence" value="ECO:0007669"/>
    <property type="project" value="InterPro"/>
</dbReference>
<dbReference type="GO" id="GO:0003700">
    <property type="term" value="F:DNA-binding transcription factor activity"/>
    <property type="evidence" value="ECO:0007669"/>
    <property type="project" value="InterPro"/>
</dbReference>
<keyword evidence="5" id="KW-1185">Reference proteome</keyword>
<protein>
    <submittedName>
        <fullName evidence="4">Transcriptional regulator, AraC family with amidase-like domain</fullName>
    </submittedName>
</protein>
<evidence type="ECO:0000256" key="1">
    <source>
        <dbReference type="ARBA" id="ARBA00023015"/>
    </source>
</evidence>
<sequence length="335" mass="36455">MCGRLPIATVAYIDIISAIYAKEPMNIGLVVYPDCLLAGLLAFSDLLLAANLRADRRHFSFSWLSEQGGDVDTAKGISLQTEKLAEASVDAVLVPGAWRDGEAALAPSDKDLVQALRSLPRTTRYWSYCTGVILVASAGRLDGSPATTTWWLRELAGQQFPAVQWKPHETLVYSSENATASGVNGYLPLALAILEAECGASMVEDIRRYMVLPRPEGRQTPLQDIPALIQRGGWLRSLIRHIEATPASDLATLRLAAAMNTSARTLQRRVLVESGYSCGKLMRLVKLNQVGEQLITSARSVAGIAHELGFADESSLRRSFRQVSGMTPGQYRKGL</sequence>
<evidence type="ECO:0000313" key="5">
    <source>
        <dbReference type="Proteomes" id="UP000243924"/>
    </source>
</evidence>
<evidence type="ECO:0000313" key="4">
    <source>
        <dbReference type="EMBL" id="SDT91148.1"/>
    </source>
</evidence>
<evidence type="ECO:0000259" key="3">
    <source>
        <dbReference type="PROSITE" id="PS01124"/>
    </source>
</evidence>
<dbReference type="PANTHER" id="PTHR43130">
    <property type="entry name" value="ARAC-FAMILY TRANSCRIPTIONAL REGULATOR"/>
    <property type="match status" value="1"/>
</dbReference>
<feature type="domain" description="HTH araC/xylS-type" evidence="3">
    <location>
        <begin position="236"/>
        <end position="334"/>
    </location>
</feature>
<dbReference type="AlphaFoldDB" id="A0A1H2E901"/>
<dbReference type="Proteomes" id="UP000243924">
    <property type="component" value="Chromosome I"/>
</dbReference>
<accession>A0A1H2E901</accession>
<organism evidence="4 5">
    <name type="scientific">Halopseudomonas salegens</name>
    <dbReference type="NCBI Taxonomy" id="1434072"/>
    <lineage>
        <taxon>Bacteria</taxon>
        <taxon>Pseudomonadati</taxon>
        <taxon>Pseudomonadota</taxon>
        <taxon>Gammaproteobacteria</taxon>
        <taxon>Pseudomonadales</taxon>
        <taxon>Pseudomonadaceae</taxon>
        <taxon>Halopseudomonas</taxon>
    </lineage>
</organism>
<dbReference type="Gene3D" id="3.40.50.880">
    <property type="match status" value="1"/>
</dbReference>
<dbReference type="Gene3D" id="1.10.10.60">
    <property type="entry name" value="Homeodomain-like"/>
    <property type="match status" value="1"/>
</dbReference>
<dbReference type="STRING" id="1434072.SAMN05216210_0427"/>
<dbReference type="SUPFAM" id="SSF52317">
    <property type="entry name" value="Class I glutamine amidotransferase-like"/>
    <property type="match status" value="1"/>
</dbReference>